<dbReference type="EMBL" id="QQAZ01000001">
    <property type="protein sequence ID" value="RDI55365.1"/>
    <property type="molecule type" value="Genomic_DNA"/>
</dbReference>
<dbReference type="NCBIfam" id="TIGR02022">
    <property type="entry name" value="hutF"/>
    <property type="match status" value="1"/>
</dbReference>
<dbReference type="InterPro" id="IPR050287">
    <property type="entry name" value="MTA/SAH_deaminase"/>
</dbReference>
<keyword evidence="1" id="KW-0378">Hydrolase</keyword>
<dbReference type="NCBIfam" id="NF006681">
    <property type="entry name" value="PRK09229.1-2"/>
    <property type="match status" value="1"/>
</dbReference>
<comment type="caution">
    <text evidence="3">The sequence shown here is derived from an EMBL/GenBank/DDBJ whole genome shotgun (WGS) entry which is preliminary data.</text>
</comment>
<dbReference type="RefSeq" id="WP_246010655.1">
    <property type="nucleotide sequence ID" value="NZ_QQAZ01000001.1"/>
</dbReference>
<dbReference type="AlphaFoldDB" id="A0A370HEA3"/>
<keyword evidence="4" id="KW-1185">Reference proteome</keyword>
<proteinExistence type="predicted"/>
<dbReference type="InterPro" id="IPR032466">
    <property type="entry name" value="Metal_Hydrolase"/>
</dbReference>
<evidence type="ECO:0000313" key="3">
    <source>
        <dbReference type="EMBL" id="RDI55365.1"/>
    </source>
</evidence>
<feature type="domain" description="Amidohydrolase-related" evidence="2">
    <location>
        <begin position="50"/>
        <end position="410"/>
    </location>
</feature>
<dbReference type="InterPro" id="IPR006680">
    <property type="entry name" value="Amidohydro-rel"/>
</dbReference>
<accession>A0A370HEA3</accession>
<gene>
    <name evidence="3" type="ORF">DFR68_101198</name>
</gene>
<dbReference type="Pfam" id="PF01979">
    <property type="entry name" value="Amidohydro_1"/>
    <property type="match status" value="1"/>
</dbReference>
<reference evidence="3 4" key="1">
    <citation type="submission" date="2018-07" db="EMBL/GenBank/DDBJ databases">
        <title>Genomic Encyclopedia of Type Strains, Phase IV (KMG-IV): sequencing the most valuable type-strain genomes for metagenomic binning, comparative biology and taxonomic classification.</title>
        <authorList>
            <person name="Goeker M."/>
        </authorList>
    </citation>
    <scope>NUCLEOTIDE SEQUENCE [LARGE SCALE GENOMIC DNA]</scope>
    <source>
        <strain evidence="3 4">DSM 44952</strain>
    </source>
</reference>
<sequence length="436" mass="46463">MMRGETVWCGRAWLPGGVAEAVRIEIDGGRIESVAVGEEPAGTVLPGLTVPGFANAHSHAFHRALRGRTHDDRGSFWTWRERMYAVAGRLRPDSYYRLARGVFAEMVSAGYTSVAEFHYLHHPGRGQRYADPNEFSHALVAAAAEAGIRLTLLDTCYLAGGFGLPTEGVQARFDDGDAERWAERVHAFRPAGDLVVTGAAVHSVRAVPAEQLPVVVAGAAGRPLHVHVSEQPRENTDCLAFHGCTPTALLSAAGALTANTVAVHVTHPTPEDIATLARARARVCLCPSTESDLGDGIGPARAMSDAGIRLCLGSDGQSVIDPWFEARALEWHERLASGRRGRFDVTELLSAATAHEAAGWPGVGALGPGWGADLVHINERSPRIAGTDGAGTLFAASAADVTDVMVAGRWMVRDGVHQQIPDVARELETEIAALWQ</sequence>
<dbReference type="STRING" id="1210089.GCA_001613165_02213"/>
<organism evidence="3 4">
    <name type="scientific">Nocardia mexicana</name>
    <dbReference type="NCBI Taxonomy" id="279262"/>
    <lineage>
        <taxon>Bacteria</taxon>
        <taxon>Bacillati</taxon>
        <taxon>Actinomycetota</taxon>
        <taxon>Actinomycetes</taxon>
        <taxon>Mycobacteriales</taxon>
        <taxon>Nocardiaceae</taxon>
        <taxon>Nocardia</taxon>
    </lineage>
</organism>
<protein>
    <submittedName>
        <fullName evidence="3">Formiminoglutamate deiminase</fullName>
    </submittedName>
</protein>
<dbReference type="InterPro" id="IPR010252">
    <property type="entry name" value="HutF"/>
</dbReference>
<evidence type="ECO:0000256" key="1">
    <source>
        <dbReference type="ARBA" id="ARBA00022801"/>
    </source>
</evidence>
<dbReference type="GO" id="GO:0016810">
    <property type="term" value="F:hydrolase activity, acting on carbon-nitrogen (but not peptide) bonds"/>
    <property type="evidence" value="ECO:0007669"/>
    <property type="project" value="InterPro"/>
</dbReference>
<dbReference type="SUPFAM" id="SSF51556">
    <property type="entry name" value="Metallo-dependent hydrolases"/>
    <property type="match status" value="1"/>
</dbReference>
<evidence type="ECO:0000313" key="4">
    <source>
        <dbReference type="Proteomes" id="UP000255355"/>
    </source>
</evidence>
<dbReference type="InterPro" id="IPR011059">
    <property type="entry name" value="Metal-dep_hydrolase_composite"/>
</dbReference>
<dbReference type="PANTHER" id="PTHR43794:SF11">
    <property type="entry name" value="AMIDOHYDROLASE-RELATED DOMAIN-CONTAINING PROTEIN"/>
    <property type="match status" value="1"/>
</dbReference>
<name>A0A370HEA3_9NOCA</name>
<dbReference type="Gene3D" id="2.30.40.10">
    <property type="entry name" value="Urease, subunit C, domain 1"/>
    <property type="match status" value="1"/>
</dbReference>
<dbReference type="SUPFAM" id="SSF51338">
    <property type="entry name" value="Composite domain of metallo-dependent hydrolases"/>
    <property type="match status" value="1"/>
</dbReference>
<evidence type="ECO:0000259" key="2">
    <source>
        <dbReference type="Pfam" id="PF01979"/>
    </source>
</evidence>
<dbReference type="Gene3D" id="3.20.20.140">
    <property type="entry name" value="Metal-dependent hydrolases"/>
    <property type="match status" value="1"/>
</dbReference>
<dbReference type="PANTHER" id="PTHR43794">
    <property type="entry name" value="AMINOHYDROLASE SSNA-RELATED"/>
    <property type="match status" value="1"/>
</dbReference>
<dbReference type="Proteomes" id="UP000255355">
    <property type="component" value="Unassembled WGS sequence"/>
</dbReference>